<proteinExistence type="predicted"/>
<protein>
    <submittedName>
        <fullName evidence="1">Uncharacterized protein</fullName>
    </submittedName>
</protein>
<reference evidence="1" key="1">
    <citation type="submission" date="2020-05" db="UniProtKB">
        <authorList>
            <consortium name="EnsemblMetazoa"/>
        </authorList>
    </citation>
    <scope>IDENTIFICATION</scope>
    <source>
        <strain evidence="1">Yale</strain>
    </source>
</reference>
<evidence type="ECO:0000313" key="2">
    <source>
        <dbReference type="Proteomes" id="UP000092444"/>
    </source>
</evidence>
<dbReference type="EnsemblMetazoa" id="GMOY001249-RA">
    <property type="protein sequence ID" value="GMOY001249-PA"/>
    <property type="gene ID" value="GMOY001249"/>
</dbReference>
<dbReference type="AlphaFoldDB" id="A0A1B0FCF9"/>
<dbReference type="PhylomeDB" id="A0A1B0FCF9"/>
<accession>A0A1B0FCF9</accession>
<dbReference type="EMBL" id="CCAG010006088">
    <property type="status" value="NOT_ANNOTATED_CDS"/>
    <property type="molecule type" value="Genomic_DNA"/>
</dbReference>
<dbReference type="VEuPathDB" id="VectorBase:GMOY001249"/>
<keyword evidence="2" id="KW-1185">Reference proteome</keyword>
<dbReference type="STRING" id="37546.A0A1B0FCF9"/>
<dbReference type="Proteomes" id="UP000092444">
    <property type="component" value="Unassembled WGS sequence"/>
</dbReference>
<organism evidence="1 2">
    <name type="scientific">Glossina morsitans morsitans</name>
    <name type="common">Savannah tsetse fly</name>
    <dbReference type="NCBI Taxonomy" id="37546"/>
    <lineage>
        <taxon>Eukaryota</taxon>
        <taxon>Metazoa</taxon>
        <taxon>Ecdysozoa</taxon>
        <taxon>Arthropoda</taxon>
        <taxon>Hexapoda</taxon>
        <taxon>Insecta</taxon>
        <taxon>Pterygota</taxon>
        <taxon>Neoptera</taxon>
        <taxon>Endopterygota</taxon>
        <taxon>Diptera</taxon>
        <taxon>Brachycera</taxon>
        <taxon>Muscomorpha</taxon>
        <taxon>Hippoboscoidea</taxon>
        <taxon>Glossinidae</taxon>
        <taxon>Glossina</taxon>
    </lineage>
</organism>
<name>A0A1B0FCF9_GLOMM</name>
<evidence type="ECO:0000313" key="1">
    <source>
        <dbReference type="EnsemblMetazoa" id="GMOY001249-PA"/>
    </source>
</evidence>
<sequence>MSTRYPAVEVTCDKLSAKDLKGPVRSKTHRFQTRVKFEASYKQEKHNIYFPGNATRKRFSSLSKISSNERQIVELQSSKN</sequence>